<proteinExistence type="predicted"/>
<dbReference type="RefSeq" id="WP_057918679.1">
    <property type="nucleotide sequence ID" value="NZ_CP011129.1"/>
</dbReference>
<dbReference type="Proteomes" id="UP000060787">
    <property type="component" value="Chromosome"/>
</dbReference>
<dbReference type="STRING" id="84531.LA76x_3599"/>
<keyword evidence="4" id="KW-1185">Reference proteome</keyword>
<reference evidence="3 4" key="1">
    <citation type="journal article" date="2015" name="BMC Genomics">
        <title>Comparative genomics and metabolic profiling of the genus Lysobacter.</title>
        <authorList>
            <person name="de Bruijn I."/>
            <person name="Cheng X."/>
            <person name="de Jager V."/>
            <person name="Exposito R.G."/>
            <person name="Watrous J."/>
            <person name="Patel N."/>
            <person name="Postma J."/>
            <person name="Dorrestein P.C."/>
            <person name="Kobayashi D."/>
            <person name="Raaijmakers J.M."/>
        </authorList>
    </citation>
    <scope>NUCLEOTIDE SEQUENCE [LARGE SCALE GENOMIC DNA]</scope>
    <source>
        <strain evidence="3 4">76</strain>
    </source>
</reference>
<organism evidence="3 4">
    <name type="scientific">Lysobacter antibioticus</name>
    <dbReference type="NCBI Taxonomy" id="84531"/>
    <lineage>
        <taxon>Bacteria</taxon>
        <taxon>Pseudomonadati</taxon>
        <taxon>Pseudomonadota</taxon>
        <taxon>Gammaproteobacteria</taxon>
        <taxon>Lysobacterales</taxon>
        <taxon>Lysobacteraceae</taxon>
        <taxon>Lysobacter</taxon>
    </lineage>
</organism>
<protein>
    <recommendedName>
        <fullName evidence="5">Lipoprotein</fullName>
    </recommendedName>
</protein>
<accession>A0A0S2FDW4</accession>
<dbReference type="KEGG" id="lab:LA76x_3599"/>
<evidence type="ECO:0000256" key="1">
    <source>
        <dbReference type="SAM" id="MobiDB-lite"/>
    </source>
</evidence>
<feature type="region of interest" description="Disordered" evidence="1">
    <location>
        <begin position="124"/>
        <end position="152"/>
    </location>
</feature>
<feature type="chain" id="PRO_5006597493" description="Lipoprotein" evidence="2">
    <location>
        <begin position="26"/>
        <end position="152"/>
    </location>
</feature>
<evidence type="ECO:0008006" key="5">
    <source>
        <dbReference type="Google" id="ProtNLM"/>
    </source>
</evidence>
<evidence type="ECO:0000313" key="4">
    <source>
        <dbReference type="Proteomes" id="UP000060787"/>
    </source>
</evidence>
<dbReference type="PROSITE" id="PS51257">
    <property type="entry name" value="PROKAR_LIPOPROTEIN"/>
    <property type="match status" value="1"/>
</dbReference>
<dbReference type="PATRIC" id="fig|84531.8.peg.3615"/>
<feature type="signal peptide" evidence="2">
    <location>
        <begin position="1"/>
        <end position="25"/>
    </location>
</feature>
<evidence type="ECO:0000256" key="2">
    <source>
        <dbReference type="SAM" id="SignalP"/>
    </source>
</evidence>
<gene>
    <name evidence="3" type="ORF">LA76x_3599</name>
</gene>
<keyword evidence="2" id="KW-0732">Signal</keyword>
<name>A0A0S2FDW4_LYSAN</name>
<evidence type="ECO:0000313" key="3">
    <source>
        <dbReference type="EMBL" id="ALN81721.1"/>
    </source>
</evidence>
<sequence length="152" mass="15446">MRKRPTCMRLHDGFAIAALALFAFSAVGCGGTPAPSDATASAAADPFVPAPPDVGDVGRYHACKATPRRALSERERCEIAALATHCSPANDCLVSCLSSPGGVNVGGGCWHVCFSGMHRDEPAPPGFAECERSPDPSRLGTPGAAGPSVGQG</sequence>
<dbReference type="EMBL" id="CP011129">
    <property type="protein sequence ID" value="ALN81721.1"/>
    <property type="molecule type" value="Genomic_DNA"/>
</dbReference>
<dbReference type="AlphaFoldDB" id="A0A0S2FDW4"/>